<accession>A0A484FCN0</accession>
<evidence type="ECO:0000313" key="1">
    <source>
        <dbReference type="EMBL" id="TDZ15772.1"/>
    </source>
</evidence>
<sequence>MRSLAEAIRPTKPATGSAQTWLVLLRAWLSPPPIPILRDTSALLDPNSWRGWGNCRHLTVSLFSIILAPISTSAPH</sequence>
<reference evidence="2" key="1">
    <citation type="journal article" date="2013" name="New Phytol.">
        <title>Comparative genomic and transcriptomic analyses reveal the hemibiotrophic stage shift of Colletotrichum fungi.</title>
        <authorList>
            <person name="Gan P."/>
            <person name="Ikeda K."/>
            <person name="Irieda H."/>
            <person name="Narusaka M."/>
            <person name="O'Connell R.J."/>
            <person name="Narusaka Y."/>
            <person name="Takano Y."/>
            <person name="Kubo Y."/>
            <person name="Shirasu K."/>
        </authorList>
    </citation>
    <scope>NUCLEOTIDE SEQUENCE [LARGE SCALE GENOMIC DNA]</scope>
    <source>
        <strain evidence="2">104-T / ATCC 96160 / CBS 514.97 / LARS 414 / MAFF 240422</strain>
    </source>
</reference>
<comment type="caution">
    <text evidence="1">The sequence shown here is derived from an EMBL/GenBank/DDBJ whole genome shotgun (WGS) entry which is preliminary data.</text>
</comment>
<proteinExistence type="predicted"/>
<dbReference type="AlphaFoldDB" id="A0A484FCN0"/>
<organism evidence="1 2">
    <name type="scientific">Colletotrichum orbiculare (strain 104-T / ATCC 96160 / CBS 514.97 / LARS 414 / MAFF 240422)</name>
    <name type="common">Cucumber anthracnose fungus</name>
    <name type="synonym">Colletotrichum lagenarium</name>
    <dbReference type="NCBI Taxonomy" id="1213857"/>
    <lineage>
        <taxon>Eukaryota</taxon>
        <taxon>Fungi</taxon>
        <taxon>Dikarya</taxon>
        <taxon>Ascomycota</taxon>
        <taxon>Pezizomycotina</taxon>
        <taxon>Sordariomycetes</taxon>
        <taxon>Hypocreomycetidae</taxon>
        <taxon>Glomerellales</taxon>
        <taxon>Glomerellaceae</taxon>
        <taxon>Colletotrichum</taxon>
        <taxon>Colletotrichum orbiculare species complex</taxon>
    </lineage>
</organism>
<gene>
    <name evidence="1" type="ORF">Cob_v011177</name>
</gene>
<protein>
    <submittedName>
        <fullName evidence="1">Uncharacterized protein</fullName>
    </submittedName>
</protein>
<keyword evidence="2" id="KW-1185">Reference proteome</keyword>
<dbReference type="Proteomes" id="UP000014480">
    <property type="component" value="Unassembled WGS sequence"/>
</dbReference>
<reference evidence="2" key="2">
    <citation type="journal article" date="2019" name="Mol. Plant Microbe Interact.">
        <title>Genome sequence resources for four phytopathogenic fungi from the Colletotrichum orbiculare species complex.</title>
        <authorList>
            <person name="Gan P."/>
            <person name="Tsushima A."/>
            <person name="Narusaka M."/>
            <person name="Narusaka Y."/>
            <person name="Takano Y."/>
            <person name="Kubo Y."/>
            <person name="Shirasu K."/>
        </authorList>
    </citation>
    <scope>GENOME REANNOTATION</scope>
    <source>
        <strain evidence="2">104-T / ATCC 96160 / CBS 514.97 / LARS 414 / MAFF 240422</strain>
    </source>
</reference>
<dbReference type="EMBL" id="AMCV02000038">
    <property type="protein sequence ID" value="TDZ15772.1"/>
    <property type="molecule type" value="Genomic_DNA"/>
</dbReference>
<name>A0A484FCN0_COLOR</name>
<evidence type="ECO:0000313" key="2">
    <source>
        <dbReference type="Proteomes" id="UP000014480"/>
    </source>
</evidence>